<dbReference type="PROSITE" id="PS51257">
    <property type="entry name" value="PROKAR_LIPOPROTEIN"/>
    <property type="match status" value="1"/>
</dbReference>
<proteinExistence type="predicted"/>
<keyword evidence="3" id="KW-1185">Reference proteome</keyword>
<reference evidence="2 3" key="1">
    <citation type="submission" date="2020-08" db="EMBL/GenBank/DDBJ databases">
        <title>A Genomic Blueprint of the Chicken Gut Microbiome.</title>
        <authorList>
            <person name="Gilroy R."/>
            <person name="Ravi A."/>
            <person name="Getino M."/>
            <person name="Pursley I."/>
            <person name="Horton D.L."/>
            <person name="Alikhan N.-F."/>
            <person name="Baker D."/>
            <person name="Gharbi K."/>
            <person name="Hall N."/>
            <person name="Watson M."/>
            <person name="Adriaenssens E.M."/>
            <person name="Foster-Nyarko E."/>
            <person name="Jarju S."/>
            <person name="Secka A."/>
            <person name="Antonio M."/>
            <person name="Oren A."/>
            <person name="Chaudhuri R."/>
            <person name="La Ragione R.M."/>
            <person name="Hildebrand F."/>
            <person name="Pallen M.J."/>
        </authorList>
    </citation>
    <scope>NUCLEOTIDE SEQUENCE [LARGE SCALE GENOMIC DNA]</scope>
    <source>
        <strain evidence="2 3">Sa1CVN1</strain>
    </source>
</reference>
<dbReference type="RefSeq" id="WP_191765224.1">
    <property type="nucleotide sequence ID" value="NZ_JACSPP010000070.1"/>
</dbReference>
<organism evidence="2 3">
    <name type="scientific">Phocaeicola intestinalis</name>
    <dbReference type="NCBI Taxonomy" id="2762212"/>
    <lineage>
        <taxon>Bacteria</taxon>
        <taxon>Pseudomonadati</taxon>
        <taxon>Bacteroidota</taxon>
        <taxon>Bacteroidia</taxon>
        <taxon>Bacteroidales</taxon>
        <taxon>Bacteroidaceae</taxon>
        <taxon>Phocaeicola</taxon>
    </lineage>
</organism>
<evidence type="ECO:0000313" key="2">
    <source>
        <dbReference type="EMBL" id="MBD8041808.1"/>
    </source>
</evidence>
<comment type="caution">
    <text evidence="2">The sequence shown here is derived from an EMBL/GenBank/DDBJ whole genome shotgun (WGS) entry which is preliminary data.</text>
</comment>
<dbReference type="Proteomes" id="UP000620874">
    <property type="component" value="Unassembled WGS sequence"/>
</dbReference>
<dbReference type="Gene3D" id="2.60.120.890">
    <property type="entry name" value="BT2081, beta-jelly-roll domain"/>
    <property type="match status" value="1"/>
</dbReference>
<evidence type="ECO:0000313" key="3">
    <source>
        <dbReference type="Proteomes" id="UP000620874"/>
    </source>
</evidence>
<name>A0ABR8YC70_9BACT</name>
<dbReference type="Pfam" id="PF13201">
    <property type="entry name" value="PCMD"/>
    <property type="match status" value="1"/>
</dbReference>
<feature type="domain" description="Putative carbohydrate metabolism" evidence="1">
    <location>
        <begin position="348"/>
        <end position="539"/>
    </location>
</feature>
<dbReference type="CDD" id="cd00063">
    <property type="entry name" value="FN3"/>
    <property type="match status" value="1"/>
</dbReference>
<dbReference type="InterPro" id="IPR038653">
    <property type="entry name" value="Put_CMD_sf"/>
</dbReference>
<gene>
    <name evidence="2" type="ORF">H9625_15455</name>
</gene>
<sequence length="542" mass="59536">MRLKPVRTVVALLLSGLFVSCIENDIPYPYIEGYIEDIQVEDMEGDAEIDRTNRVVNITVGEDVFLDSLPITRLVVNEDATIYPDSAACIRVNGFPTFSFSSLDELPGNANTAVDFTNPAHFLLRTYQDYQWTINVTQNIVREIVVDNQAGVDPQFDFQNHIVIVYVTDEADYGNIQFSKLDLEGTKTTLEPDFRTVTDFTRPRTFKAYRNGKYVCDWTVDVQKSSTAAAITSYNAWATKVELSGSVRSGLTPTLQYRVQGTDAWTEVPASQITMQGNTAFSATVTGLEDGTNYEMKATAGGSDSESLLFQTETITTIPNLNLDTWTQGGASGKAWYPNPVANNLDDPQAYWATGNEGVTSYKDPNTVPVEGSDAYRGKAAKMQTISVALVGVAAGNLFVGTYKTQLTAPSTSVSFGQPYTGARMTKLSGYYKYTPMPINYPTSGTSIPGNLTIDQCHVYLILWDSAGNQIAYGEFYSSESVTQYTKFEVDIEYSNRTAKPAKLAIVATSSRYGGDFDGMKVVGQVGEGSTLWIDELELSYD</sequence>
<accession>A0ABR8YC70</accession>
<dbReference type="InterPro" id="IPR025112">
    <property type="entry name" value="PCMD"/>
</dbReference>
<evidence type="ECO:0000259" key="1">
    <source>
        <dbReference type="Pfam" id="PF13201"/>
    </source>
</evidence>
<dbReference type="EMBL" id="JACSPP010000070">
    <property type="protein sequence ID" value="MBD8041808.1"/>
    <property type="molecule type" value="Genomic_DNA"/>
</dbReference>
<protein>
    <submittedName>
        <fullName evidence="2">PCMD domain-containing protein</fullName>
    </submittedName>
</protein>
<dbReference type="InterPro" id="IPR003961">
    <property type="entry name" value="FN3_dom"/>
</dbReference>